<dbReference type="InterPro" id="IPR000719">
    <property type="entry name" value="Prot_kinase_dom"/>
</dbReference>
<keyword evidence="15" id="KW-0675">Receptor</keyword>
<feature type="domain" description="Protein kinase" evidence="17">
    <location>
        <begin position="217"/>
        <end position="503"/>
    </location>
</feature>
<evidence type="ECO:0000256" key="11">
    <source>
        <dbReference type="ARBA" id="ARBA00023136"/>
    </source>
</evidence>
<dbReference type="Gene3D" id="1.10.510.10">
    <property type="entry name" value="Transferase(Phosphotransferase) domain 1"/>
    <property type="match status" value="1"/>
</dbReference>
<dbReference type="Pfam" id="PF07714">
    <property type="entry name" value="PK_Tyr_Ser-Thr"/>
    <property type="match status" value="1"/>
</dbReference>
<evidence type="ECO:0000313" key="18">
    <source>
        <dbReference type="EMBL" id="CAC14729.1"/>
    </source>
</evidence>
<evidence type="ECO:0000256" key="13">
    <source>
        <dbReference type="ARBA" id="ARBA00051243"/>
    </source>
</evidence>
<keyword evidence="11 16" id="KW-0472">Membrane</keyword>
<dbReference type="InterPro" id="IPR002011">
    <property type="entry name" value="Tyr_kinase_rcpt_2_CS"/>
</dbReference>
<dbReference type="InterPro" id="IPR011009">
    <property type="entry name" value="Kinase-like_dom_sf"/>
</dbReference>
<reference evidence="18" key="1">
    <citation type="journal article" date="1999" name="Biol. Bull.">
        <title>Origin of insulin receptor-like tyrosine kinases in marine sponges.</title>
        <authorList>
            <person name="Skorokhod A."/>
            <person name="Gamulin V."/>
            <person name="Gundacker D."/>
            <person name="Kavsan V."/>
            <person name="Muller I.M."/>
            <person name="Muller W.E."/>
        </authorList>
    </citation>
    <scope>NUCLEOTIDE SEQUENCE</scope>
</reference>
<name>Q9GRH2_9METZ</name>
<comment type="catalytic activity">
    <reaction evidence="13 15">
        <text>L-tyrosyl-[protein] + ATP = O-phospho-L-tyrosyl-[protein] + ADP + H(+)</text>
        <dbReference type="Rhea" id="RHEA:10596"/>
        <dbReference type="Rhea" id="RHEA-COMP:10136"/>
        <dbReference type="Rhea" id="RHEA-COMP:20101"/>
        <dbReference type="ChEBI" id="CHEBI:15378"/>
        <dbReference type="ChEBI" id="CHEBI:30616"/>
        <dbReference type="ChEBI" id="CHEBI:46858"/>
        <dbReference type="ChEBI" id="CHEBI:61978"/>
        <dbReference type="ChEBI" id="CHEBI:456216"/>
        <dbReference type="EC" id="2.7.10.1"/>
    </reaction>
</comment>
<keyword evidence="5" id="KW-0732">Signal</keyword>
<dbReference type="GO" id="GO:0005524">
    <property type="term" value="F:ATP binding"/>
    <property type="evidence" value="ECO:0007669"/>
    <property type="project" value="UniProtKB-UniRule"/>
</dbReference>
<keyword evidence="12" id="KW-0829">Tyrosine-protein kinase</keyword>
<dbReference type="InterPro" id="IPR020635">
    <property type="entry name" value="Tyr_kinase_cat_dom"/>
</dbReference>
<dbReference type="GO" id="GO:0005886">
    <property type="term" value="C:plasma membrane"/>
    <property type="evidence" value="ECO:0007669"/>
    <property type="project" value="TreeGrafter"/>
</dbReference>
<dbReference type="EC" id="2.7.10.1" evidence="15"/>
<dbReference type="GO" id="GO:0007169">
    <property type="term" value="P:cell surface receptor protein tyrosine kinase signaling pathway"/>
    <property type="evidence" value="ECO:0007669"/>
    <property type="project" value="InterPro"/>
</dbReference>
<dbReference type="InterPro" id="IPR017441">
    <property type="entry name" value="Protein_kinase_ATP_BS"/>
</dbReference>
<dbReference type="PROSITE" id="PS50011">
    <property type="entry name" value="PROTEIN_KINASE_DOM"/>
    <property type="match status" value="1"/>
</dbReference>
<dbReference type="InterPro" id="IPR050122">
    <property type="entry name" value="RTK"/>
</dbReference>
<evidence type="ECO:0000256" key="2">
    <source>
        <dbReference type="ARBA" id="ARBA00004479"/>
    </source>
</evidence>
<feature type="binding site" evidence="14">
    <location>
        <position position="249"/>
    </location>
    <ligand>
        <name>ATP</name>
        <dbReference type="ChEBI" id="CHEBI:30616"/>
    </ligand>
</feature>
<evidence type="ECO:0000256" key="10">
    <source>
        <dbReference type="ARBA" id="ARBA00022989"/>
    </source>
</evidence>
<evidence type="ECO:0000256" key="6">
    <source>
        <dbReference type="ARBA" id="ARBA00022737"/>
    </source>
</evidence>
<protein>
    <recommendedName>
        <fullName evidence="15">Tyrosine-protein kinase receptor</fullName>
        <ecNumber evidence="15">2.7.10.1</ecNumber>
    </recommendedName>
</protein>
<dbReference type="SMART" id="SM00219">
    <property type="entry name" value="TyrKc"/>
    <property type="match status" value="1"/>
</dbReference>
<dbReference type="PANTHER" id="PTHR24416:SF525">
    <property type="entry name" value="INSULIN-LIKE RECEPTOR"/>
    <property type="match status" value="1"/>
</dbReference>
<evidence type="ECO:0000259" key="17">
    <source>
        <dbReference type="PROSITE" id="PS50011"/>
    </source>
</evidence>
<evidence type="ECO:0000256" key="8">
    <source>
        <dbReference type="ARBA" id="ARBA00022777"/>
    </source>
</evidence>
<dbReference type="GO" id="GO:0050793">
    <property type="term" value="P:regulation of developmental process"/>
    <property type="evidence" value="ECO:0007669"/>
    <property type="project" value="UniProtKB-ARBA"/>
</dbReference>
<keyword evidence="15" id="KW-0597">Phosphoprotein</keyword>
<evidence type="ECO:0000256" key="5">
    <source>
        <dbReference type="ARBA" id="ARBA00022729"/>
    </source>
</evidence>
<keyword evidence="8 18" id="KW-0418">Kinase</keyword>
<evidence type="ECO:0000256" key="16">
    <source>
        <dbReference type="SAM" id="Phobius"/>
    </source>
</evidence>
<dbReference type="GO" id="GO:0004714">
    <property type="term" value="F:transmembrane receptor protein tyrosine kinase activity"/>
    <property type="evidence" value="ECO:0007669"/>
    <property type="project" value="UniProtKB-EC"/>
</dbReference>
<evidence type="ECO:0000256" key="15">
    <source>
        <dbReference type="RuleBase" id="RU000312"/>
    </source>
</evidence>
<dbReference type="AlphaFoldDB" id="Q9GRH2"/>
<dbReference type="PANTHER" id="PTHR24416">
    <property type="entry name" value="TYROSINE-PROTEIN KINASE RECEPTOR"/>
    <property type="match status" value="1"/>
</dbReference>
<keyword evidence="7 14" id="KW-0547">Nucleotide-binding</keyword>
<dbReference type="CDD" id="cd05032">
    <property type="entry name" value="PTKc_InsR_like"/>
    <property type="match status" value="1"/>
</dbReference>
<evidence type="ECO:0000256" key="12">
    <source>
        <dbReference type="ARBA" id="ARBA00023137"/>
    </source>
</evidence>
<dbReference type="InterPro" id="IPR001245">
    <property type="entry name" value="Ser-Thr/Tyr_kinase_cat_dom"/>
</dbReference>
<keyword evidence="9 14" id="KW-0067">ATP-binding</keyword>
<dbReference type="EMBL" id="Y17877">
    <property type="protein sequence ID" value="CAC14729.1"/>
    <property type="molecule type" value="mRNA"/>
</dbReference>
<evidence type="ECO:0000256" key="9">
    <source>
        <dbReference type="ARBA" id="ARBA00022840"/>
    </source>
</evidence>
<evidence type="ECO:0000256" key="7">
    <source>
        <dbReference type="ARBA" id="ARBA00022741"/>
    </source>
</evidence>
<dbReference type="GO" id="GO:0043235">
    <property type="term" value="C:receptor complex"/>
    <property type="evidence" value="ECO:0007669"/>
    <property type="project" value="TreeGrafter"/>
</dbReference>
<dbReference type="GO" id="GO:0048468">
    <property type="term" value="P:cell development"/>
    <property type="evidence" value="ECO:0007669"/>
    <property type="project" value="UniProtKB-ARBA"/>
</dbReference>
<feature type="transmembrane region" description="Helical" evidence="16">
    <location>
        <begin position="156"/>
        <end position="175"/>
    </location>
</feature>
<evidence type="ECO:0000256" key="1">
    <source>
        <dbReference type="ARBA" id="ARBA00004308"/>
    </source>
</evidence>
<dbReference type="GO" id="GO:0012505">
    <property type="term" value="C:endomembrane system"/>
    <property type="evidence" value="ECO:0007669"/>
    <property type="project" value="UniProtKB-SubCell"/>
</dbReference>
<accession>Q9GRH2</accession>
<comment type="subcellular location">
    <subcellularLocation>
        <location evidence="1">Endomembrane system</location>
    </subcellularLocation>
    <subcellularLocation>
        <location evidence="2">Membrane</location>
        <topology evidence="2">Single-pass type I membrane protein</topology>
    </subcellularLocation>
</comment>
<proteinExistence type="evidence at transcript level"/>
<keyword evidence="10 16" id="KW-1133">Transmembrane helix</keyword>
<dbReference type="PROSITE" id="PS00107">
    <property type="entry name" value="PROTEIN_KINASE_ATP"/>
    <property type="match status" value="1"/>
</dbReference>
<dbReference type="PROSITE" id="PS00109">
    <property type="entry name" value="PROTEIN_KINASE_TYR"/>
    <property type="match status" value="1"/>
</dbReference>
<dbReference type="Gene3D" id="3.30.200.20">
    <property type="entry name" value="Phosphorylase Kinase, domain 1"/>
    <property type="match status" value="1"/>
</dbReference>
<keyword evidence="6" id="KW-0677">Repeat</keyword>
<keyword evidence="4 15" id="KW-0812">Transmembrane</keyword>
<organism evidence="18">
    <name type="scientific">Sycon raphanus</name>
    <dbReference type="NCBI Taxonomy" id="56443"/>
    <lineage>
        <taxon>Eukaryota</taxon>
        <taxon>Metazoa</taxon>
        <taxon>Porifera</taxon>
        <taxon>Calcarea</taxon>
        <taxon>Calcaronea</taxon>
        <taxon>Leucosolenida</taxon>
        <taxon>Sycettidae</taxon>
        <taxon>Sycon</taxon>
    </lineage>
</organism>
<evidence type="ECO:0000256" key="14">
    <source>
        <dbReference type="PROSITE-ProRule" id="PRU10141"/>
    </source>
</evidence>
<dbReference type="PRINTS" id="PR00109">
    <property type="entry name" value="TYRKINASE"/>
</dbReference>
<dbReference type="FunFam" id="1.10.510.10:FF:001512">
    <property type="entry name" value="Receptor tyrosine-protein kinase erbB-2"/>
    <property type="match status" value="1"/>
</dbReference>
<dbReference type="PROSITE" id="PS00239">
    <property type="entry name" value="RECEPTOR_TYR_KIN_II"/>
    <property type="match status" value="1"/>
</dbReference>
<comment type="similarity">
    <text evidence="15">Belongs to the protein kinase superfamily. Tyr protein kinase family. Insulin receptor subfamily.</text>
</comment>
<dbReference type="SUPFAM" id="SSF56112">
    <property type="entry name" value="Protein kinase-like (PK-like)"/>
    <property type="match status" value="1"/>
</dbReference>
<evidence type="ECO:0000256" key="3">
    <source>
        <dbReference type="ARBA" id="ARBA00022679"/>
    </source>
</evidence>
<keyword evidence="3" id="KW-0808">Transferase</keyword>
<evidence type="ECO:0000256" key="4">
    <source>
        <dbReference type="ARBA" id="ARBA00022692"/>
    </source>
</evidence>
<dbReference type="InterPro" id="IPR008266">
    <property type="entry name" value="Tyr_kinase_AS"/>
</dbReference>
<sequence length="616" mass="69477">MVSIPGYMNYNLTATLPYPSDRDAVQSCTTDETFNFSITAGTYSCTLTNNSIIATSQRGGNVTVSWNRPVTCLVGDGGSSEDDDAVISNQITALTRVRVCHSGSVVCGQAYLQTDLHVLDRNECEDSGCGQDCMNVLGRQTCPVSDMRRKTNINSLWHIAWIGVGFGAIIVALFLQRRRDKRKFEQELAKQRSTYSMPIDLEDYVEDPAWELVPDSLTMIREVGEGAFGKVYEGLLATVEDGDMTVAIKTLSVCDTMGQRNAFLAEASIMKKFDSPYVMRLMGLVSTENKPLVVMEFMAEGDLRGYVRKCRPQNRQFSINSIETNGSAASVYGIPTAERFMLWALQLSKGMAYVHEKHFVHRDLAARNCMLSSNLTLKIGDFGFTRDIYESDYYRKTGKGALPVRWMGPEALRDGMYIPESDVWSYGVVLWEMATLGDQPYKGKSNEEVISLVIAGDHMPLPITLHDFPQPCLDLMETCWQFQPAERPTFEKIVSMLDDSPYQDPLAGTLRFYSVFHYGRVVADVSKPILFRAMRIFIGQPTTLSLTLTQVARRRDCIDCTAYSFEIRLFYFEVHDMLEYIDIWILLLVFTSLLARSTRSIKPHRAYASSYHHNDV</sequence>